<organism evidence="3">
    <name type="scientific">Cucumis melo</name>
    <name type="common">Muskmelon</name>
    <dbReference type="NCBI Taxonomy" id="3656"/>
    <lineage>
        <taxon>Eukaryota</taxon>
        <taxon>Viridiplantae</taxon>
        <taxon>Streptophyta</taxon>
        <taxon>Embryophyta</taxon>
        <taxon>Tracheophyta</taxon>
        <taxon>Spermatophyta</taxon>
        <taxon>Magnoliopsida</taxon>
        <taxon>eudicotyledons</taxon>
        <taxon>Gunneridae</taxon>
        <taxon>Pentapetalae</taxon>
        <taxon>rosids</taxon>
        <taxon>fabids</taxon>
        <taxon>Cucurbitales</taxon>
        <taxon>Cucurbitaceae</taxon>
        <taxon>Benincaseae</taxon>
        <taxon>Cucumis</taxon>
    </lineage>
</organism>
<feature type="domain" description="Bifunctional inhibitor/plant lipid transfer protein/seed storage helical" evidence="2">
    <location>
        <begin position="35"/>
        <end position="115"/>
    </location>
</feature>
<protein>
    <recommendedName>
        <fullName evidence="2">Bifunctional inhibitor/plant lipid transfer protein/seed storage helical domain-containing protein</fullName>
    </recommendedName>
</protein>
<dbReference type="Gene3D" id="1.10.110.10">
    <property type="entry name" value="Plant lipid-transfer and hydrophobic proteins"/>
    <property type="match status" value="1"/>
</dbReference>
<dbReference type="AlphaFoldDB" id="A0A9I9CKX3"/>
<dbReference type="SUPFAM" id="SSF47699">
    <property type="entry name" value="Bifunctional inhibitor/lipid-transfer protein/seed storage 2S albumin"/>
    <property type="match status" value="1"/>
</dbReference>
<evidence type="ECO:0000259" key="2">
    <source>
        <dbReference type="Pfam" id="PF14368"/>
    </source>
</evidence>
<keyword evidence="1" id="KW-0732">Signal</keyword>
<dbReference type="Gramene" id="MELO3C005225.2.1">
    <property type="protein sequence ID" value="MELO3C005225.2.1"/>
    <property type="gene ID" value="MELO3C005225.2"/>
</dbReference>
<dbReference type="InterPro" id="IPR016140">
    <property type="entry name" value="Bifunc_inhib/LTP/seed_store"/>
</dbReference>
<evidence type="ECO:0000256" key="1">
    <source>
        <dbReference type="SAM" id="SignalP"/>
    </source>
</evidence>
<dbReference type="EnsemblPlants" id="MELO3C005225.2.1">
    <property type="protein sequence ID" value="MELO3C005225.2.1"/>
    <property type="gene ID" value="MELO3C005225.2"/>
</dbReference>
<dbReference type="InterPro" id="IPR039265">
    <property type="entry name" value="DIR1-like"/>
</dbReference>
<accession>A0A9I9CKX3</accession>
<dbReference type="InterPro" id="IPR036312">
    <property type="entry name" value="Bifun_inhib/LTP/seed_sf"/>
</dbReference>
<dbReference type="GO" id="GO:0005504">
    <property type="term" value="F:fatty acid binding"/>
    <property type="evidence" value="ECO:0007669"/>
    <property type="project" value="InterPro"/>
</dbReference>
<dbReference type="GO" id="GO:0009627">
    <property type="term" value="P:systemic acquired resistance"/>
    <property type="evidence" value="ECO:0007669"/>
    <property type="project" value="InterPro"/>
</dbReference>
<evidence type="ECO:0000313" key="3">
    <source>
        <dbReference type="EnsemblPlants" id="MELO3C005225.2.1"/>
    </source>
</evidence>
<reference evidence="3" key="1">
    <citation type="submission" date="2023-03" db="UniProtKB">
        <authorList>
            <consortium name="EnsemblPlants"/>
        </authorList>
    </citation>
    <scope>IDENTIFICATION</scope>
</reference>
<name>A0A9I9CKX3_CUCME</name>
<proteinExistence type="predicted"/>
<dbReference type="PANTHER" id="PTHR33122">
    <property type="entry name" value="LIPID BINDING PROTEIN-RELATED"/>
    <property type="match status" value="1"/>
</dbReference>
<dbReference type="CDD" id="cd00010">
    <property type="entry name" value="AAI_LTSS"/>
    <property type="match status" value="1"/>
</dbReference>
<dbReference type="Pfam" id="PF14368">
    <property type="entry name" value="LTP_2"/>
    <property type="match status" value="1"/>
</dbReference>
<feature type="chain" id="PRO_5039926958" description="Bifunctional inhibitor/plant lipid transfer protein/seed storage helical domain-containing protein" evidence="1">
    <location>
        <begin position="29"/>
        <end position="121"/>
    </location>
</feature>
<feature type="signal peptide" evidence="1">
    <location>
        <begin position="1"/>
        <end position="28"/>
    </location>
</feature>
<dbReference type="PANTHER" id="PTHR33122:SF13">
    <property type="entry name" value="BIFUNCTIONAL INHIBITOR_LIPID-TRANSFER PROTEIN_SEED STORAGE 2S ALBUMIN SUPERFAMILY PROTEIN"/>
    <property type="match status" value="1"/>
</dbReference>
<sequence>MMGSFSIASKGVIVGMFVIVLVVWEVGAAGGECGKTPIESAAMGLTPCLGAVRDVKAKVTGACCNKVGAMFNSSPKCLCAILLSPLAKQAGINPGIAITIPKRCNIRNRPRGKKCGKYTLP</sequence>